<feature type="disulfide bond" evidence="3">
    <location>
        <begin position="1442"/>
        <end position="1466"/>
    </location>
</feature>
<feature type="disulfide bond" evidence="3">
    <location>
        <begin position="1047"/>
        <end position="1071"/>
    </location>
</feature>
<dbReference type="InterPro" id="IPR015526">
    <property type="entry name" value="Frizzled/SFRP"/>
</dbReference>
<keyword evidence="5" id="KW-0812">Transmembrane</keyword>
<feature type="domain" description="FZ" evidence="6">
    <location>
        <begin position="1365"/>
        <end position="1481"/>
    </location>
</feature>
<feature type="domain" description="FZ" evidence="6">
    <location>
        <begin position="829"/>
        <end position="954"/>
    </location>
</feature>
<feature type="disulfide bond" evidence="3">
    <location>
        <begin position="709"/>
        <end position="755"/>
    </location>
</feature>
<dbReference type="Proteomes" id="UP001159428">
    <property type="component" value="Unassembled WGS sequence"/>
</dbReference>
<feature type="disulfide bond" evidence="3">
    <location>
        <begin position="1111"/>
        <end position="1172"/>
    </location>
</feature>
<dbReference type="GO" id="GO:0042813">
    <property type="term" value="F:Wnt receptor activity"/>
    <property type="evidence" value="ECO:0007669"/>
    <property type="project" value="TreeGrafter"/>
</dbReference>
<proteinExistence type="predicted"/>
<feature type="domain" description="FZ" evidence="6">
    <location>
        <begin position="967"/>
        <end position="1085"/>
    </location>
</feature>
<evidence type="ECO:0000256" key="1">
    <source>
        <dbReference type="ARBA" id="ARBA00022473"/>
    </source>
</evidence>
<dbReference type="InterPro" id="IPR036790">
    <property type="entry name" value="Frizzled_dom_sf"/>
</dbReference>
<feature type="disulfide bond" evidence="3">
    <location>
        <begin position="1315"/>
        <end position="1339"/>
    </location>
</feature>
<dbReference type="GO" id="GO:0060070">
    <property type="term" value="P:canonical Wnt signaling pathway"/>
    <property type="evidence" value="ECO:0007669"/>
    <property type="project" value="TreeGrafter"/>
</dbReference>
<dbReference type="SUPFAM" id="SSF63501">
    <property type="entry name" value="Frizzled cysteine-rich domain"/>
    <property type="match status" value="10"/>
</dbReference>
<feature type="domain" description="FZ" evidence="6">
    <location>
        <begin position="95"/>
        <end position="218"/>
    </location>
</feature>
<evidence type="ECO:0000256" key="2">
    <source>
        <dbReference type="ARBA" id="ARBA00023157"/>
    </source>
</evidence>
<dbReference type="PANTHER" id="PTHR11309:SF47">
    <property type="entry name" value="FRIZZLED"/>
    <property type="match status" value="1"/>
</dbReference>
<dbReference type="Gene3D" id="1.10.2000.10">
    <property type="entry name" value="Frizzled cysteine-rich domain"/>
    <property type="match status" value="10"/>
</dbReference>
<dbReference type="GO" id="GO:0005886">
    <property type="term" value="C:plasma membrane"/>
    <property type="evidence" value="ECO:0007669"/>
    <property type="project" value="TreeGrafter"/>
</dbReference>
<evidence type="ECO:0000313" key="8">
    <source>
        <dbReference type="Proteomes" id="UP001159428"/>
    </source>
</evidence>
<feature type="domain" description="FZ" evidence="6">
    <location>
        <begin position="346"/>
        <end position="465"/>
    </location>
</feature>
<feature type="disulfide bond" evidence="3">
    <location>
        <begin position="426"/>
        <end position="450"/>
    </location>
</feature>
<feature type="disulfide bond" evidence="3">
    <location>
        <begin position="980"/>
        <end position="1026"/>
    </location>
</feature>
<feature type="region of interest" description="Disordered" evidence="4">
    <location>
        <begin position="666"/>
        <end position="689"/>
    </location>
</feature>
<sequence>MKTHAKKERRLRFAAIVALAGVVIVLIAGMILIQEEITNSRGTVAGDASDDDNKARDTTPLTEEASTYEEVTKGRHKRLSRALKQGAQRCKPGCRCEENRISLCRRSSNDLVVFPNLLNHRTQEKATKFLTKFETLLNSNCSPFLRYFLCSLVAPPSNGLRRPNPPCKELCIKATKPCGHLLKKFRLQLPPAMRCSRLPTKGASKCHNGPLASKCFRMTVDLYQRHPCASYVPPSFLQFPNYFGHMDAETASDGFGRFRRILDTALNDCALLLSRFLCSLYGPTCRKTVLPVPPCRELCQQTRTRCQRVFDHLRFTWPLNLNCQQFPRKGEVPCYDGPSTGVIAKPQPGKCQSLSIPFCKNVPYNMTTFPNFFIHTTQEEASLEVHQLWPLVDRKCSRDVEFFFCSLYAPMCTTLDTPPLPCRELCLRVKRGCAVVLKVFRRRWLSTLACEKFPLRESGEVCVDRPQETSQLAISQSQKRGGKCEALAAPICKDVNYTMTTVPNLFNHSTQEQAASEIHPSFYFGLRCESREMTLFVCVLYFPPCGMPYQPCRELCERVKRRCLPNIELYGYPWPEEIDCDEFPSAGSGANCIGAQPLMPPTTSSTSSKAESNIYGGRRLLFAVIVLLAGLAVILTACVIVMDEEIKTLKGNVAEYQKWKGKVSYGDKKTVSSPATEHRSSLEELSKRKRVRLSRSKQSRCESLRIPMCRNMPYSSAQFPNFLNHQTQDDAIALANVLGPLVKSGCSSSIEHFLCSVLAPPCGGAQQPIPPCKGLCKRATKSCRDLLNKFQITLDPSMRCKNLPKEGTSKCFNGSWPKNTNTPIPASAHSATKCRPVTHQCNRFLPPNWQAQFPNYFGHKDAREASVSFQKFEGILRNADKDCSATLSTFLCGLHVPPCRKTKRPLLPCREFCLKARSQCKREMRLSKRGGLQWPSILKCRNFPGKDEEPCFNGQIIPEPTTKPQPTVPGKCEVLTVPLCKNIPYNMTEFPNFFRHKTQAEASLEVQQFSPLVQINCSPDLAFFLCTLYTPICTSLDKPPLPCRELCVRVREGCLPLLLKFNFKWPEAMNCEQFSRRGDSICIDRPDVATVATPSPSPSPSPVIQPQAGKCEPLRAPACSAFHYSKTKVPNFLHHQTQDQASLELSKFDAVIQTNCSQELTFFLCSLFAPPCNPHPYTAPCKELCSRVRKQCISKIRQLGMKWPVSCSKFSRKSEVPVCLDAPPSPKATILTTTNTLGNGKCETTTIPICKGLQQFNMTLFPNFLNHDTRGEAALEVQQFSPLVQFGCSPDLSFFLCSLYAPSCSAPFKPCRDLCISVKKGCLPILEEFGIPWPEKFACDKFPSAGSGTQCTAPRRSVISSANQTTSGRCEALTIPLCQDLPYNMTLFPNFFNHRKQEEAALEVHQFFPLVKVGCSPDLSLFLCSLYAPSCIAPFKPCRDLCVSVRRGCLPLMQRFGFTWPKNMACDNFPIAGQGTECIVSPLSVLSTAPSATRSSK</sequence>
<keyword evidence="5" id="KW-0472">Membrane</keyword>
<feature type="disulfide bond" evidence="3">
    <location>
        <begin position="171"/>
        <end position="195"/>
    </location>
</feature>
<feature type="domain" description="FZ" evidence="6">
    <location>
        <begin position="479"/>
        <end position="595"/>
    </location>
</feature>
<feature type="transmembrane region" description="Helical" evidence="5">
    <location>
        <begin position="620"/>
        <end position="642"/>
    </location>
</feature>
<keyword evidence="1" id="KW-0217">Developmental protein</keyword>
<keyword evidence="8" id="KW-1185">Reference proteome</keyword>
<feature type="disulfide bond" evidence="3">
    <location>
        <begin position="1119"/>
        <end position="1165"/>
    </location>
</feature>
<feature type="domain" description="FZ" evidence="6">
    <location>
        <begin position="1237"/>
        <end position="1354"/>
    </location>
</feature>
<evidence type="ECO:0000313" key="7">
    <source>
        <dbReference type="EMBL" id="CAH3158354.1"/>
    </source>
</evidence>
<feature type="transmembrane region" description="Helical" evidence="5">
    <location>
        <begin position="12"/>
        <end position="33"/>
    </location>
</feature>
<feature type="domain" description="FZ" evidence="6">
    <location>
        <begin position="1106"/>
        <end position="1222"/>
    </location>
</feature>
<evidence type="ECO:0000256" key="3">
    <source>
        <dbReference type="PROSITE-ProRule" id="PRU00090"/>
    </source>
</evidence>
<feature type="disulfide bond" evidence="3">
    <location>
        <begin position="1370"/>
        <end position="1431"/>
    </location>
</feature>
<feature type="disulfide bond" evidence="3">
    <location>
        <begin position="359"/>
        <end position="405"/>
    </location>
</feature>
<feature type="disulfide bond" evidence="3">
    <location>
        <begin position="556"/>
        <end position="580"/>
    </location>
</feature>
<accession>A0AAU9XUR6</accession>
<feature type="disulfide bond" evidence="3">
    <location>
        <begin position="492"/>
        <end position="538"/>
    </location>
</feature>
<feature type="disulfide bond" evidence="3">
    <location>
        <begin position="484"/>
        <end position="545"/>
    </location>
</feature>
<feature type="disulfide bond" evidence="3">
    <location>
        <begin position="299"/>
        <end position="323"/>
    </location>
</feature>
<dbReference type="SMART" id="SM00063">
    <property type="entry name" value="FRI"/>
    <property type="match status" value="10"/>
</dbReference>
<name>A0AAU9XUR6_9CNID</name>
<keyword evidence="5" id="KW-1133">Transmembrane helix</keyword>
<comment type="caution">
    <text evidence="3">Lacks conserved residue(s) required for the propagation of feature annotation.</text>
</comment>
<feature type="disulfide bond" evidence="3">
    <location>
        <begin position="972"/>
        <end position="1033"/>
    </location>
</feature>
<reference evidence="7 8" key="1">
    <citation type="submission" date="2022-05" db="EMBL/GenBank/DDBJ databases">
        <authorList>
            <consortium name="Genoscope - CEA"/>
            <person name="William W."/>
        </authorList>
    </citation>
    <scope>NUCLEOTIDE SEQUENCE [LARGE SCALE GENOMIC DNA]</scope>
</reference>
<dbReference type="GO" id="GO:0035567">
    <property type="term" value="P:non-canonical Wnt signaling pathway"/>
    <property type="evidence" value="ECO:0007669"/>
    <property type="project" value="TreeGrafter"/>
</dbReference>
<dbReference type="PANTHER" id="PTHR11309">
    <property type="entry name" value="FRIZZLED"/>
    <property type="match status" value="1"/>
</dbReference>
<dbReference type="Pfam" id="PF01392">
    <property type="entry name" value="Fz"/>
    <property type="match status" value="10"/>
</dbReference>
<evidence type="ECO:0000256" key="4">
    <source>
        <dbReference type="SAM" id="MobiDB-lite"/>
    </source>
</evidence>
<dbReference type="EMBL" id="CALNXJ010000067">
    <property type="protein sequence ID" value="CAH3158354.1"/>
    <property type="molecule type" value="Genomic_DNA"/>
</dbReference>
<evidence type="ECO:0000259" key="6">
    <source>
        <dbReference type="PROSITE" id="PS50038"/>
    </source>
</evidence>
<gene>
    <name evidence="7" type="ORF">PMEA_00030424</name>
</gene>
<evidence type="ECO:0000256" key="5">
    <source>
        <dbReference type="SAM" id="Phobius"/>
    </source>
</evidence>
<feature type="compositionally biased region" description="Basic and acidic residues" evidence="4">
    <location>
        <begin position="666"/>
        <end position="686"/>
    </location>
</feature>
<feature type="domain" description="FZ" evidence="6">
    <location>
        <begin position="696"/>
        <end position="814"/>
    </location>
</feature>
<feature type="disulfide bond" evidence="3">
    <location>
        <begin position="104"/>
        <end position="150"/>
    </location>
</feature>
<feature type="disulfide bond" evidence="3">
    <location>
        <begin position="701"/>
        <end position="762"/>
    </location>
</feature>
<organism evidence="7 8">
    <name type="scientific">Pocillopora meandrina</name>
    <dbReference type="NCBI Taxonomy" id="46732"/>
    <lineage>
        <taxon>Eukaryota</taxon>
        <taxon>Metazoa</taxon>
        <taxon>Cnidaria</taxon>
        <taxon>Anthozoa</taxon>
        <taxon>Hexacorallia</taxon>
        <taxon>Scleractinia</taxon>
        <taxon>Astrocoeniina</taxon>
        <taxon>Pocilloporidae</taxon>
        <taxon>Pocillopora</taxon>
    </lineage>
</organism>
<feature type="disulfide bond" evidence="3">
    <location>
        <begin position="1378"/>
        <end position="1424"/>
    </location>
</feature>
<feature type="disulfide bond" evidence="3">
    <location>
        <begin position="351"/>
        <end position="412"/>
    </location>
</feature>
<feature type="disulfide bond" evidence="3">
    <location>
        <begin position="776"/>
        <end position="800"/>
    </location>
</feature>
<protein>
    <recommendedName>
        <fullName evidence="6">FZ domain-containing protein</fullName>
    </recommendedName>
</protein>
<dbReference type="InterPro" id="IPR020067">
    <property type="entry name" value="Frizzled_dom"/>
</dbReference>
<dbReference type="CDD" id="cd07066">
    <property type="entry name" value="CRD_FZ"/>
    <property type="match status" value="2"/>
</dbReference>
<keyword evidence="2 3" id="KW-1015">Disulfide bond</keyword>
<dbReference type="PROSITE" id="PS50038">
    <property type="entry name" value="FZ"/>
    <property type="match status" value="10"/>
</dbReference>
<feature type="domain" description="FZ" evidence="6">
    <location>
        <begin position="210"/>
        <end position="354"/>
    </location>
</feature>
<comment type="caution">
    <text evidence="7">The sequence shown here is derived from an EMBL/GenBank/DDBJ whole genome shotgun (WGS) entry which is preliminary data.</text>
</comment>
<dbReference type="GO" id="GO:0017147">
    <property type="term" value="F:Wnt-protein binding"/>
    <property type="evidence" value="ECO:0007669"/>
    <property type="project" value="TreeGrafter"/>
</dbReference>